<protein>
    <submittedName>
        <fullName evidence="2">Secreted protein</fullName>
    </submittedName>
</protein>
<keyword evidence="1" id="KW-1185">Reference proteome</keyword>
<dbReference type="WBParaSite" id="PgR265_g002_t01">
    <property type="protein sequence ID" value="PgR265_g002_t01"/>
    <property type="gene ID" value="PgR265_g002"/>
</dbReference>
<organism evidence="1 2">
    <name type="scientific">Parascaris univalens</name>
    <name type="common">Nematode worm</name>
    <dbReference type="NCBI Taxonomy" id="6257"/>
    <lineage>
        <taxon>Eukaryota</taxon>
        <taxon>Metazoa</taxon>
        <taxon>Ecdysozoa</taxon>
        <taxon>Nematoda</taxon>
        <taxon>Chromadorea</taxon>
        <taxon>Rhabditida</taxon>
        <taxon>Spirurina</taxon>
        <taxon>Ascaridomorpha</taxon>
        <taxon>Ascaridoidea</taxon>
        <taxon>Ascarididae</taxon>
        <taxon>Parascaris</taxon>
    </lineage>
</organism>
<evidence type="ECO:0000313" key="2">
    <source>
        <dbReference type="WBParaSite" id="PgR265_g002_t01"/>
    </source>
</evidence>
<proteinExistence type="predicted"/>
<dbReference type="AlphaFoldDB" id="A0A915CJV4"/>
<accession>A0A915CJV4</accession>
<evidence type="ECO:0000313" key="1">
    <source>
        <dbReference type="Proteomes" id="UP000887569"/>
    </source>
</evidence>
<reference evidence="2" key="1">
    <citation type="submission" date="2022-11" db="UniProtKB">
        <authorList>
            <consortium name="WormBaseParasite"/>
        </authorList>
    </citation>
    <scope>IDENTIFICATION</scope>
</reference>
<sequence length="99" mass="11510">VTYEVTHFFSWTFLRQRLLCIRACVFWRCHCTLMWVCCSWLSFSERANARVFVCCRFLLCKCHYKGEVTQACVQSSLLPARDTSAAIPAQRLSANGLEY</sequence>
<name>A0A915CJV4_PARUN</name>
<dbReference type="Proteomes" id="UP000887569">
    <property type="component" value="Unplaced"/>
</dbReference>